<organism evidence="2 3">
    <name type="scientific">Rufibacter radiotolerans</name>
    <dbReference type="NCBI Taxonomy" id="1379910"/>
    <lineage>
        <taxon>Bacteria</taxon>
        <taxon>Pseudomonadati</taxon>
        <taxon>Bacteroidota</taxon>
        <taxon>Cytophagia</taxon>
        <taxon>Cytophagales</taxon>
        <taxon>Hymenobacteraceae</taxon>
        <taxon>Rufibacter</taxon>
    </lineage>
</organism>
<dbReference type="SUPFAM" id="SSF52096">
    <property type="entry name" value="ClpP/crotonase"/>
    <property type="match status" value="1"/>
</dbReference>
<reference evidence="2 3" key="1">
    <citation type="submission" date="2015-01" db="EMBL/GenBank/DDBJ databases">
        <title>Rufibacter sp./DG31D/ whole genome sequencing.</title>
        <authorList>
            <person name="Kim M.K."/>
            <person name="Srinivasan S."/>
            <person name="Lee J.-J."/>
        </authorList>
    </citation>
    <scope>NUCLEOTIDE SEQUENCE [LARGE SCALE GENOMIC DNA]</scope>
    <source>
        <strain evidence="2 3">DG31D</strain>
    </source>
</reference>
<dbReference type="Gene3D" id="3.30.750.44">
    <property type="match status" value="1"/>
</dbReference>
<dbReference type="SMART" id="SM00245">
    <property type="entry name" value="TSPc"/>
    <property type="match status" value="1"/>
</dbReference>
<dbReference type="GO" id="GO:0008236">
    <property type="term" value="F:serine-type peptidase activity"/>
    <property type="evidence" value="ECO:0007669"/>
    <property type="project" value="InterPro"/>
</dbReference>
<dbReference type="PANTHER" id="PTHR32060:SF30">
    <property type="entry name" value="CARBOXY-TERMINAL PROCESSING PROTEASE CTPA"/>
    <property type="match status" value="1"/>
</dbReference>
<feature type="domain" description="Tail specific protease" evidence="1">
    <location>
        <begin position="192"/>
        <end position="401"/>
    </location>
</feature>
<gene>
    <name evidence="2" type="ORF">TH63_07735</name>
</gene>
<protein>
    <recommendedName>
        <fullName evidence="1">Tail specific protease domain-containing protein</fullName>
    </recommendedName>
</protein>
<dbReference type="InterPro" id="IPR029045">
    <property type="entry name" value="ClpP/crotonase-like_dom_sf"/>
</dbReference>
<dbReference type="KEGG" id="ruf:TH63_07735"/>
<dbReference type="EMBL" id="CP010777">
    <property type="protein sequence ID" value="AKQ45564.1"/>
    <property type="molecule type" value="Genomic_DNA"/>
</dbReference>
<keyword evidence="3" id="KW-1185">Reference proteome</keyword>
<dbReference type="GO" id="GO:0004175">
    <property type="term" value="F:endopeptidase activity"/>
    <property type="evidence" value="ECO:0007669"/>
    <property type="project" value="TreeGrafter"/>
</dbReference>
<proteinExistence type="predicted"/>
<dbReference type="CDD" id="cd07563">
    <property type="entry name" value="Peptidase_S41_IRBP"/>
    <property type="match status" value="1"/>
</dbReference>
<sequence length="423" mass="46732">MTVWAQPNAPKVTRSFPASGATDVDTTLTQITIEFDKDMTSGVSFPGTSMASVDIIDKPFWPTTRKVIIPVKLKGGRLYILRMNGESSNKFQSAGGMPLPATQLVFHTQSRKNELNQKANATAFQEFKAYFLQRYVPLSKNGYNWEAALNSLEPEIIRQKTTGGFATKLIHGLAPADDLDVWVRLGKTLFVTKPPTFKITNYNFEAVNAQLQNLTTSPRRLVVAGTVQDNIGYIRINTWNKTQAVDIAFATAKLKALQHLPYLILDVRGNPGGDDLLAQQFARHFVNKPVAYEKVLLFDEAHKTFTKEITRVLEPAKDFLYKSKVVVLMGPQNAGSCESFLLMMQNSLNAQLIGQRSAGSNGNPVEFKLSNGVGLFLPSGKSFNKAGQSLDKGITPDVELSALPEAYLNEDPLFEKAKVLVKQ</sequence>
<evidence type="ECO:0000313" key="2">
    <source>
        <dbReference type="EMBL" id="AKQ45564.1"/>
    </source>
</evidence>
<name>A0A0H4VPC6_9BACT</name>
<dbReference type="GO" id="GO:0007165">
    <property type="term" value="P:signal transduction"/>
    <property type="evidence" value="ECO:0007669"/>
    <property type="project" value="TreeGrafter"/>
</dbReference>
<dbReference type="PANTHER" id="PTHR32060">
    <property type="entry name" value="TAIL-SPECIFIC PROTEASE"/>
    <property type="match status" value="1"/>
</dbReference>
<accession>A0A0H4VPC6</accession>
<dbReference type="Proteomes" id="UP000036458">
    <property type="component" value="Chromosome"/>
</dbReference>
<evidence type="ECO:0000259" key="1">
    <source>
        <dbReference type="SMART" id="SM00245"/>
    </source>
</evidence>
<dbReference type="AlphaFoldDB" id="A0A0H4VPC6"/>
<evidence type="ECO:0000313" key="3">
    <source>
        <dbReference type="Proteomes" id="UP000036458"/>
    </source>
</evidence>
<dbReference type="Pfam" id="PF03572">
    <property type="entry name" value="Peptidase_S41"/>
    <property type="match status" value="1"/>
</dbReference>
<dbReference type="PATRIC" id="fig|1379910.4.peg.1690"/>
<dbReference type="GO" id="GO:0030288">
    <property type="term" value="C:outer membrane-bounded periplasmic space"/>
    <property type="evidence" value="ECO:0007669"/>
    <property type="project" value="TreeGrafter"/>
</dbReference>
<dbReference type="InterPro" id="IPR005151">
    <property type="entry name" value="Tail-specific_protease"/>
</dbReference>
<dbReference type="GO" id="GO:0006508">
    <property type="term" value="P:proteolysis"/>
    <property type="evidence" value="ECO:0007669"/>
    <property type="project" value="InterPro"/>
</dbReference>
<dbReference type="Gene3D" id="3.90.226.10">
    <property type="entry name" value="2-enoyl-CoA Hydratase, Chain A, domain 1"/>
    <property type="match status" value="1"/>
</dbReference>